<proteinExistence type="predicted"/>
<evidence type="ECO:0000256" key="5">
    <source>
        <dbReference type="PIRNR" id="PIRNR018169"/>
    </source>
</evidence>
<keyword evidence="8" id="KW-1185">Reference proteome</keyword>
<comment type="catalytic activity">
    <reaction evidence="5">
        <text>a 1-O-alkyl-2-acetyl-sn-glycero-3-phosphocholine + H2O = a 1-O-alkyl-sn-glycero-3-phosphocholine + acetate + H(+)</text>
        <dbReference type="Rhea" id="RHEA:17777"/>
        <dbReference type="ChEBI" id="CHEBI:15377"/>
        <dbReference type="ChEBI" id="CHEBI:15378"/>
        <dbReference type="ChEBI" id="CHEBI:30089"/>
        <dbReference type="ChEBI" id="CHEBI:30909"/>
        <dbReference type="ChEBI" id="CHEBI:36707"/>
        <dbReference type="EC" id="3.1.1.47"/>
    </reaction>
</comment>
<dbReference type="Proteomes" id="UP001201812">
    <property type="component" value="Unassembled WGS sequence"/>
</dbReference>
<dbReference type="GO" id="GO:0016042">
    <property type="term" value="P:lipid catabolic process"/>
    <property type="evidence" value="ECO:0007669"/>
    <property type="project" value="UniProtKB-KW"/>
</dbReference>
<comment type="caution">
    <text evidence="7">The sequence shown here is derived from an EMBL/GenBank/DDBJ whole genome shotgun (WGS) entry which is preliminary data.</text>
</comment>
<dbReference type="PIRSF" id="PIRSF018169">
    <property type="entry name" value="PAF_acetylhydrolase"/>
    <property type="match status" value="1"/>
</dbReference>
<dbReference type="Gene3D" id="3.40.50.1820">
    <property type="entry name" value="alpha/beta hydrolase"/>
    <property type="match status" value="1"/>
</dbReference>
<evidence type="ECO:0000313" key="8">
    <source>
        <dbReference type="Proteomes" id="UP001201812"/>
    </source>
</evidence>
<dbReference type="EMBL" id="JAKKPZ010000007">
    <property type="protein sequence ID" value="KAI1718798.1"/>
    <property type="molecule type" value="Genomic_DNA"/>
</dbReference>
<dbReference type="InterPro" id="IPR029058">
    <property type="entry name" value="AB_hydrolase_fold"/>
</dbReference>
<accession>A0AAD4R952</accession>
<feature type="active site" description="Nucleophile" evidence="6">
    <location>
        <position position="267"/>
    </location>
</feature>
<evidence type="ECO:0000256" key="4">
    <source>
        <dbReference type="ARBA" id="ARBA00023098"/>
    </source>
</evidence>
<evidence type="ECO:0000256" key="1">
    <source>
        <dbReference type="ARBA" id="ARBA00013201"/>
    </source>
</evidence>
<dbReference type="AlphaFoldDB" id="A0AAD4R952"/>
<name>A0AAD4R952_9BILA</name>
<evidence type="ECO:0000313" key="7">
    <source>
        <dbReference type="EMBL" id="KAI1718798.1"/>
    </source>
</evidence>
<reference evidence="7" key="1">
    <citation type="submission" date="2022-01" db="EMBL/GenBank/DDBJ databases">
        <title>Genome Sequence Resource for Two Populations of Ditylenchus destructor, the Migratory Endoparasitic Phytonematode.</title>
        <authorList>
            <person name="Zhang H."/>
            <person name="Lin R."/>
            <person name="Xie B."/>
        </authorList>
    </citation>
    <scope>NUCLEOTIDE SEQUENCE</scope>
    <source>
        <strain evidence="7">BazhouSP</strain>
    </source>
</reference>
<keyword evidence="2 5" id="KW-0378">Hydrolase</keyword>
<evidence type="ECO:0000256" key="3">
    <source>
        <dbReference type="ARBA" id="ARBA00022963"/>
    </source>
</evidence>
<dbReference type="GO" id="GO:0003847">
    <property type="term" value="F:1-alkyl-2-acetylglycerophosphocholine esterase activity"/>
    <property type="evidence" value="ECO:0007669"/>
    <property type="project" value="UniProtKB-UniRule"/>
</dbReference>
<feature type="active site" description="Charge relay system" evidence="6">
    <location>
        <position position="290"/>
    </location>
</feature>
<dbReference type="PANTHER" id="PTHR10272">
    <property type="entry name" value="PLATELET-ACTIVATING FACTOR ACETYLHYDROLASE"/>
    <property type="match status" value="1"/>
</dbReference>
<feature type="active site" description="Charge relay system" evidence="6">
    <location>
        <position position="345"/>
    </location>
</feature>
<keyword evidence="4 5" id="KW-0443">Lipid metabolism</keyword>
<dbReference type="InterPro" id="IPR016715">
    <property type="entry name" value="PAF_acetylhydro_eukaryote"/>
</dbReference>
<evidence type="ECO:0000256" key="2">
    <source>
        <dbReference type="ARBA" id="ARBA00022801"/>
    </source>
</evidence>
<dbReference type="SUPFAM" id="SSF53474">
    <property type="entry name" value="alpha/beta-Hydrolases"/>
    <property type="match status" value="1"/>
</dbReference>
<dbReference type="PANTHER" id="PTHR10272:SF0">
    <property type="entry name" value="PLATELET-ACTIVATING FACTOR ACETYLHYDROLASE"/>
    <property type="match status" value="1"/>
</dbReference>
<evidence type="ECO:0000256" key="6">
    <source>
        <dbReference type="PIRSR" id="PIRSR018169-1"/>
    </source>
</evidence>
<keyword evidence="3 5" id="KW-0442">Lipid degradation</keyword>
<dbReference type="Pfam" id="PF03403">
    <property type="entry name" value="PAF-AH_p_II"/>
    <property type="match status" value="1"/>
</dbReference>
<organism evidence="7 8">
    <name type="scientific">Ditylenchus destructor</name>
    <dbReference type="NCBI Taxonomy" id="166010"/>
    <lineage>
        <taxon>Eukaryota</taxon>
        <taxon>Metazoa</taxon>
        <taxon>Ecdysozoa</taxon>
        <taxon>Nematoda</taxon>
        <taxon>Chromadorea</taxon>
        <taxon>Rhabditida</taxon>
        <taxon>Tylenchina</taxon>
        <taxon>Tylenchomorpha</taxon>
        <taxon>Sphaerularioidea</taxon>
        <taxon>Anguinidae</taxon>
        <taxon>Anguininae</taxon>
        <taxon>Ditylenchus</taxon>
    </lineage>
</organism>
<protein>
    <recommendedName>
        <fullName evidence="1 5">1-alkyl-2-acetylglycerophosphocholine esterase</fullName>
        <ecNumber evidence="1 5">3.1.1.47</ecNumber>
    </recommendedName>
</protein>
<gene>
    <name evidence="7" type="ORF">DdX_05906</name>
</gene>
<sequence length="428" mass="48878">MGLTFSSASPIRPNQKPTSVLPVVGNGEYEVGCADIMVKGEGKMDPGVFARLFYPSRRKDDETDKEYKTEENNNERDVDYPIWRPRKEYVDGLAGYRQMNPRTMHFFFDWVVGERRIPAGWHEPLYTNLPKFPIVIFSHGISGSRLIYSTFCASLASHGFLVAALEHRDRSSSWTYHLDTDPDSGAYVEREILMTSFPDGEEEFKARNEQLHFRISECVKALDVLKELNFGYEEQISRNKVIHGHDFDWSQFKNRLDISNTAVIGHSFGGAAALAATACSSEFRTSVVLDGWLYPIDDELYPKITLPALFINASKWQWAENVRRMYKLDNKQSEKVILTLKDIVHQSFSDFGFLMPGYIGRKFGLQGDLDPLDTGSVIVDIVATYLRECFQNQRSIDRLREFSKNHEDLVLEGTDLDLTIPPQNVDAN</sequence>
<dbReference type="EC" id="3.1.1.47" evidence="1 5"/>